<dbReference type="RefSeq" id="WP_328015568.1">
    <property type="nucleotide sequence ID" value="NZ_JBCNDB010000026.1"/>
</dbReference>
<proteinExistence type="predicted"/>
<comment type="caution">
    <text evidence="2">The sequence shown here is derived from an EMBL/GenBank/DDBJ whole genome shotgun (WGS) entry which is preliminary data.</text>
</comment>
<name>A0ABU6P0F3_9BACI</name>
<evidence type="ECO:0000313" key="3">
    <source>
        <dbReference type="Proteomes" id="UP001342826"/>
    </source>
</evidence>
<feature type="coiled-coil region" evidence="1">
    <location>
        <begin position="11"/>
        <end position="41"/>
    </location>
</feature>
<evidence type="ECO:0000256" key="1">
    <source>
        <dbReference type="SAM" id="Coils"/>
    </source>
</evidence>
<accession>A0ABU6P0F3</accession>
<gene>
    <name evidence="2" type="ORF">P9271_16160</name>
</gene>
<dbReference type="Proteomes" id="UP001342826">
    <property type="component" value="Unassembled WGS sequence"/>
</dbReference>
<keyword evidence="3" id="KW-1185">Reference proteome</keyword>
<dbReference type="EMBL" id="JARTFS010000013">
    <property type="protein sequence ID" value="MED4402840.1"/>
    <property type="molecule type" value="Genomic_DNA"/>
</dbReference>
<evidence type="ECO:0000313" key="2">
    <source>
        <dbReference type="EMBL" id="MED4402840.1"/>
    </source>
</evidence>
<protein>
    <submittedName>
        <fullName evidence="2">DUF5082 family protein</fullName>
    </submittedName>
</protein>
<reference evidence="2 3" key="1">
    <citation type="submission" date="2023-03" db="EMBL/GenBank/DDBJ databases">
        <title>Bacillus Genome Sequencing.</title>
        <authorList>
            <person name="Dunlap C."/>
        </authorList>
    </citation>
    <scope>NUCLEOTIDE SEQUENCE [LARGE SCALE GENOMIC DNA]</scope>
    <source>
        <strain evidence="2 3">NRS-1717</strain>
    </source>
</reference>
<sequence>MDFSNTLGEISSNLSNMSASLEEKINQLEKAKTEIIEEQKTSLTEIENILKPELEDLWKGNRAKTFQGSRKDAYKEIKEITENDYDEYVNAIEMLIISLNAQKSVLYGLSVAAHGAEKLLSKGEEAFEEIGNTINYIKGELSK</sequence>
<keyword evidence="1" id="KW-0175">Coiled coil</keyword>
<organism evidence="2 3">
    <name type="scientific">Metabacillus fastidiosus</name>
    <dbReference type="NCBI Taxonomy" id="1458"/>
    <lineage>
        <taxon>Bacteria</taxon>
        <taxon>Bacillati</taxon>
        <taxon>Bacillota</taxon>
        <taxon>Bacilli</taxon>
        <taxon>Bacillales</taxon>
        <taxon>Bacillaceae</taxon>
        <taxon>Metabacillus</taxon>
    </lineage>
</organism>